<protein>
    <recommendedName>
        <fullName evidence="3">Cupin domain-containing protein</fullName>
    </recommendedName>
</protein>
<gene>
    <name evidence="1" type="ORF">Dxin01_01948</name>
</gene>
<dbReference type="Gene3D" id="2.60.120.10">
    <property type="entry name" value="Jelly Rolls"/>
    <property type="match status" value="1"/>
</dbReference>
<name>A0ABP9VAA9_9DEIO</name>
<dbReference type="Proteomes" id="UP001458946">
    <property type="component" value="Unassembled WGS sequence"/>
</dbReference>
<reference evidence="1 2" key="1">
    <citation type="submission" date="2024-02" db="EMBL/GenBank/DDBJ databases">
        <title>Deinococcus xinjiangensis NBRC 107630.</title>
        <authorList>
            <person name="Ichikawa N."/>
            <person name="Katano-Makiyama Y."/>
            <person name="Hidaka K."/>
        </authorList>
    </citation>
    <scope>NUCLEOTIDE SEQUENCE [LARGE SCALE GENOMIC DNA]</scope>
    <source>
        <strain evidence="1 2">NBRC 107630</strain>
    </source>
</reference>
<comment type="caution">
    <text evidence="1">The sequence shown here is derived from an EMBL/GenBank/DDBJ whole genome shotgun (WGS) entry which is preliminary data.</text>
</comment>
<keyword evidence="2" id="KW-1185">Reference proteome</keyword>
<dbReference type="InterPro" id="IPR014710">
    <property type="entry name" value="RmlC-like_jellyroll"/>
</dbReference>
<dbReference type="SUPFAM" id="SSF51182">
    <property type="entry name" value="RmlC-like cupins"/>
    <property type="match status" value="1"/>
</dbReference>
<evidence type="ECO:0000313" key="1">
    <source>
        <dbReference type="EMBL" id="GAA5502209.1"/>
    </source>
</evidence>
<sequence>MERAAPPEILTSTPHGRTLLFTFAAGQGVPTHKHAAARVTVAVLGGQIAVTTDHKQLLSAGEVLTHDGDHEISLLAQVESRVLVCLIHEQ</sequence>
<evidence type="ECO:0008006" key="3">
    <source>
        <dbReference type="Google" id="ProtNLM"/>
    </source>
</evidence>
<proteinExistence type="predicted"/>
<dbReference type="InterPro" id="IPR011051">
    <property type="entry name" value="RmlC_Cupin_sf"/>
</dbReference>
<accession>A0ABP9VAA9</accession>
<dbReference type="EMBL" id="BAABRN010000019">
    <property type="protein sequence ID" value="GAA5502209.1"/>
    <property type="molecule type" value="Genomic_DNA"/>
</dbReference>
<evidence type="ECO:0000313" key="2">
    <source>
        <dbReference type="Proteomes" id="UP001458946"/>
    </source>
</evidence>
<organism evidence="1 2">
    <name type="scientific">Deinococcus xinjiangensis</name>
    <dbReference type="NCBI Taxonomy" id="457454"/>
    <lineage>
        <taxon>Bacteria</taxon>
        <taxon>Thermotogati</taxon>
        <taxon>Deinococcota</taxon>
        <taxon>Deinococci</taxon>
        <taxon>Deinococcales</taxon>
        <taxon>Deinococcaceae</taxon>
        <taxon>Deinococcus</taxon>
    </lineage>
</organism>
<dbReference type="RefSeq" id="WP_353542182.1">
    <property type="nucleotide sequence ID" value="NZ_BAABRN010000019.1"/>
</dbReference>